<dbReference type="Gene3D" id="1.25.40.10">
    <property type="entry name" value="Tetratricopeptide repeat domain"/>
    <property type="match status" value="2"/>
</dbReference>
<feature type="repeat" description="PPR" evidence="3">
    <location>
        <begin position="152"/>
        <end position="186"/>
    </location>
</feature>
<dbReference type="Pfam" id="PF01535">
    <property type="entry name" value="PPR"/>
    <property type="match status" value="2"/>
</dbReference>
<evidence type="ECO:0000313" key="6">
    <source>
        <dbReference type="Proteomes" id="UP000631114"/>
    </source>
</evidence>
<dbReference type="PROSITE" id="PS51375">
    <property type="entry name" value="PPR"/>
    <property type="match status" value="3"/>
</dbReference>
<evidence type="ECO:0000256" key="1">
    <source>
        <dbReference type="ARBA" id="ARBA00007626"/>
    </source>
</evidence>
<sequence length="470" mass="53472">MKLHLLSNGLKSLRNPKLSRVFNALFYTTETSSSRTRTPIGAKPKYQSNSRDNLYHRIAPLGDPNVSMVPVLEKWAEEGKSVNRDELISIIKELRVYRRYKHALEISQWMTEQNYIPLSAVDVAGRLDLIAKVHGLELAEKYFDSISLQIKKFPVYNTLLYCYASAKSIEKAEAFMQQMKQLGYARSPHSYNVLLSLYSKVGRYEKLESLVEEMKVNGVHADKFTMSIQMAAYAANSNIDGMEKILQSMEVNPKIIMDWNSYAIAANGYIKIGCIDKALQMLKNSEKLITGKQRRVAYDFLLTIKDSRGMGIRTHFLRFRVPNLLIAAYCKNGLVEKAEMLLNKTVEKGKKPLSSTWGYLATGYVAANEFPKALKAMESALLARRPKWMLNRDTLSACLEYLKQQGDAEKTEEFVRLLGAPGHVSTDNIERLLDYIYIHNAEAEVSMEKEVDDIKRSDNEETDEIANEAT</sequence>
<evidence type="ECO:0000256" key="3">
    <source>
        <dbReference type="PROSITE-ProRule" id="PRU00708"/>
    </source>
</evidence>
<organism evidence="5 6">
    <name type="scientific">Coptis chinensis</name>
    <dbReference type="NCBI Taxonomy" id="261450"/>
    <lineage>
        <taxon>Eukaryota</taxon>
        <taxon>Viridiplantae</taxon>
        <taxon>Streptophyta</taxon>
        <taxon>Embryophyta</taxon>
        <taxon>Tracheophyta</taxon>
        <taxon>Spermatophyta</taxon>
        <taxon>Magnoliopsida</taxon>
        <taxon>Ranunculales</taxon>
        <taxon>Ranunculaceae</taxon>
        <taxon>Coptidoideae</taxon>
        <taxon>Coptis</taxon>
    </lineage>
</organism>
<dbReference type="NCBIfam" id="TIGR00756">
    <property type="entry name" value="PPR"/>
    <property type="match status" value="3"/>
</dbReference>
<feature type="repeat" description="PPR" evidence="3">
    <location>
        <begin position="318"/>
        <end position="352"/>
    </location>
</feature>
<dbReference type="Pfam" id="PF13041">
    <property type="entry name" value="PPR_2"/>
    <property type="match status" value="1"/>
</dbReference>
<dbReference type="PANTHER" id="PTHR45717:SF10">
    <property type="entry name" value="OS10G0501000 PROTEIN"/>
    <property type="match status" value="1"/>
</dbReference>
<reference evidence="5 6" key="1">
    <citation type="submission" date="2020-10" db="EMBL/GenBank/DDBJ databases">
        <title>The Coptis chinensis genome and diversification of protoberbering-type alkaloids.</title>
        <authorList>
            <person name="Wang B."/>
            <person name="Shu S."/>
            <person name="Song C."/>
            <person name="Liu Y."/>
        </authorList>
    </citation>
    <scope>NUCLEOTIDE SEQUENCE [LARGE SCALE GENOMIC DNA]</scope>
    <source>
        <strain evidence="5">HL-2020</strain>
        <tissue evidence="5">Leaf</tissue>
    </source>
</reference>
<evidence type="ECO:0008006" key="7">
    <source>
        <dbReference type="Google" id="ProtNLM"/>
    </source>
</evidence>
<dbReference type="SUPFAM" id="SSF48452">
    <property type="entry name" value="TPR-like"/>
    <property type="match status" value="1"/>
</dbReference>
<comment type="similarity">
    <text evidence="1">Belongs to the PPR family. P subfamily.</text>
</comment>
<feature type="compositionally biased region" description="Acidic residues" evidence="4">
    <location>
        <begin position="460"/>
        <end position="470"/>
    </location>
</feature>
<accession>A0A835I712</accession>
<dbReference type="EMBL" id="JADFTS010000004">
    <property type="protein sequence ID" value="KAF9610842.1"/>
    <property type="molecule type" value="Genomic_DNA"/>
</dbReference>
<keyword evidence="6" id="KW-1185">Reference proteome</keyword>
<feature type="region of interest" description="Disordered" evidence="4">
    <location>
        <begin position="448"/>
        <end position="470"/>
    </location>
</feature>
<dbReference type="Proteomes" id="UP000631114">
    <property type="component" value="Unassembled WGS sequence"/>
</dbReference>
<proteinExistence type="inferred from homology"/>
<dbReference type="GO" id="GO:0005739">
    <property type="term" value="C:mitochondrion"/>
    <property type="evidence" value="ECO:0007669"/>
    <property type="project" value="TreeGrafter"/>
</dbReference>
<gene>
    <name evidence="5" type="ORF">IFM89_025252</name>
</gene>
<name>A0A835I712_9MAGN</name>
<dbReference type="PANTHER" id="PTHR45717">
    <property type="entry name" value="OS12G0527900 PROTEIN"/>
    <property type="match status" value="1"/>
</dbReference>
<evidence type="ECO:0000256" key="2">
    <source>
        <dbReference type="ARBA" id="ARBA00022737"/>
    </source>
</evidence>
<evidence type="ECO:0000256" key="4">
    <source>
        <dbReference type="SAM" id="MobiDB-lite"/>
    </source>
</evidence>
<dbReference type="InterPro" id="IPR002885">
    <property type="entry name" value="PPR_rpt"/>
</dbReference>
<dbReference type="OrthoDB" id="1890565at2759"/>
<evidence type="ECO:0000313" key="5">
    <source>
        <dbReference type="EMBL" id="KAF9610842.1"/>
    </source>
</evidence>
<feature type="compositionally biased region" description="Basic and acidic residues" evidence="4">
    <location>
        <begin position="448"/>
        <end position="459"/>
    </location>
</feature>
<protein>
    <recommendedName>
        <fullName evidence="7">Pentatricopeptide repeat-containing protein</fullName>
    </recommendedName>
</protein>
<feature type="repeat" description="PPR" evidence="3">
    <location>
        <begin position="187"/>
        <end position="221"/>
    </location>
</feature>
<dbReference type="InterPro" id="IPR011990">
    <property type="entry name" value="TPR-like_helical_dom_sf"/>
</dbReference>
<keyword evidence="2" id="KW-0677">Repeat</keyword>
<dbReference type="GO" id="GO:0003729">
    <property type="term" value="F:mRNA binding"/>
    <property type="evidence" value="ECO:0007669"/>
    <property type="project" value="UniProtKB-ARBA"/>
</dbReference>
<dbReference type="AlphaFoldDB" id="A0A835I712"/>
<comment type="caution">
    <text evidence="5">The sequence shown here is derived from an EMBL/GenBank/DDBJ whole genome shotgun (WGS) entry which is preliminary data.</text>
</comment>